<accession>A0AAV9Z6Y5</accession>
<dbReference type="AlphaFoldDB" id="A0AAV9Z6Y5"/>
<proteinExistence type="predicted"/>
<comment type="caution">
    <text evidence="1">The sequence shown here is derived from an EMBL/GenBank/DDBJ whole genome shotgun (WGS) entry which is preliminary data.</text>
</comment>
<name>A0AAV9Z6Y5_9AGAR</name>
<evidence type="ECO:0000313" key="2">
    <source>
        <dbReference type="Proteomes" id="UP001362999"/>
    </source>
</evidence>
<protein>
    <submittedName>
        <fullName evidence="1">Uncharacterized protein</fullName>
    </submittedName>
</protein>
<gene>
    <name evidence="1" type="ORF">R3P38DRAFT_2812312</name>
</gene>
<evidence type="ECO:0000313" key="1">
    <source>
        <dbReference type="EMBL" id="KAK6974126.1"/>
    </source>
</evidence>
<dbReference type="EMBL" id="JAWWNJ010000188">
    <property type="protein sequence ID" value="KAK6974126.1"/>
    <property type="molecule type" value="Genomic_DNA"/>
</dbReference>
<dbReference type="Proteomes" id="UP001362999">
    <property type="component" value="Unassembled WGS sequence"/>
</dbReference>
<reference evidence="1 2" key="1">
    <citation type="journal article" date="2024" name="J Genomics">
        <title>Draft genome sequencing and assembly of Favolaschia claudopus CIRM-BRFM 2984 isolated from oak limbs.</title>
        <authorList>
            <person name="Navarro D."/>
            <person name="Drula E."/>
            <person name="Chaduli D."/>
            <person name="Cazenave R."/>
            <person name="Ahrendt S."/>
            <person name="Wang J."/>
            <person name="Lipzen A."/>
            <person name="Daum C."/>
            <person name="Barry K."/>
            <person name="Grigoriev I.V."/>
            <person name="Favel A."/>
            <person name="Rosso M.N."/>
            <person name="Martin F."/>
        </authorList>
    </citation>
    <scope>NUCLEOTIDE SEQUENCE [LARGE SCALE GENOMIC DNA]</scope>
    <source>
        <strain evidence="1 2">CIRM-BRFM 2984</strain>
    </source>
</reference>
<sequence>MASQPAQNEHHDELIQDLFDGDEPEPAASVKFALYHAPSGAALATAPPPIPSITPATLPITRQSLLPGASQPVGGSKGKKGDRCALCVASYCLRRHECPGRGNRSLCRCGHPPLKTQRARITEAMILKHWAKKAQESL</sequence>
<organism evidence="1 2">
    <name type="scientific">Favolaschia claudopus</name>
    <dbReference type="NCBI Taxonomy" id="2862362"/>
    <lineage>
        <taxon>Eukaryota</taxon>
        <taxon>Fungi</taxon>
        <taxon>Dikarya</taxon>
        <taxon>Basidiomycota</taxon>
        <taxon>Agaricomycotina</taxon>
        <taxon>Agaricomycetes</taxon>
        <taxon>Agaricomycetidae</taxon>
        <taxon>Agaricales</taxon>
        <taxon>Marasmiineae</taxon>
        <taxon>Mycenaceae</taxon>
        <taxon>Favolaschia</taxon>
    </lineage>
</organism>
<keyword evidence="2" id="KW-1185">Reference proteome</keyword>